<dbReference type="KEGG" id="sdeo:D0436_04335"/>
<sequence>MDLKQTNLQSILDRLYKTALTLLLPQLGLLTIVGSDTDRYTFLLMFIVFLAVNILIPVWLLLFNTGNSKIDSFLITIDDQKILVSTYEEVQKINKASYCGYKVTSQYPKQIQLLEANGEHIEFSYYALNKDQRNSLFDYLEPAKANNLI</sequence>
<name>A0A5B8QUR1_9GAMM</name>
<dbReference type="Proteomes" id="UP000321124">
    <property type="component" value="Chromosome"/>
</dbReference>
<keyword evidence="1" id="KW-1133">Transmembrane helix</keyword>
<keyword evidence="1" id="KW-0472">Membrane</keyword>
<evidence type="ECO:0000313" key="3">
    <source>
        <dbReference type="Proteomes" id="UP000321124"/>
    </source>
</evidence>
<dbReference type="EMBL" id="CP031775">
    <property type="protein sequence ID" value="QDZ89762.1"/>
    <property type="molecule type" value="Genomic_DNA"/>
</dbReference>
<evidence type="ECO:0000313" key="2">
    <source>
        <dbReference type="EMBL" id="QDZ89762.1"/>
    </source>
</evidence>
<proteinExistence type="predicted"/>
<gene>
    <name evidence="2" type="ORF">D0436_04335</name>
</gene>
<evidence type="ECO:0000256" key="1">
    <source>
        <dbReference type="SAM" id="Phobius"/>
    </source>
</evidence>
<feature type="transmembrane region" description="Helical" evidence="1">
    <location>
        <begin position="40"/>
        <end position="63"/>
    </location>
</feature>
<accession>A0A5B8QUR1</accession>
<organism evidence="2 3">
    <name type="scientific">Shewanella decolorationis</name>
    <dbReference type="NCBI Taxonomy" id="256839"/>
    <lineage>
        <taxon>Bacteria</taxon>
        <taxon>Pseudomonadati</taxon>
        <taxon>Pseudomonadota</taxon>
        <taxon>Gammaproteobacteria</taxon>
        <taxon>Alteromonadales</taxon>
        <taxon>Shewanellaceae</taxon>
        <taxon>Shewanella</taxon>
    </lineage>
</organism>
<dbReference type="RefSeq" id="WP_208661568.1">
    <property type="nucleotide sequence ID" value="NZ_CP031775.2"/>
</dbReference>
<dbReference type="AlphaFoldDB" id="A0A5B8QUR1"/>
<protein>
    <submittedName>
        <fullName evidence="2">Uncharacterized protein</fullName>
    </submittedName>
</protein>
<keyword evidence="1" id="KW-0812">Transmembrane</keyword>
<reference evidence="2 3" key="1">
    <citation type="journal article" date="2019" name="Ecotoxicol. Environ. Saf.">
        <title>Microbial characterization of heavy metal resistant bacterial strains isolated from an electroplating wastewater treatment plant.</title>
        <authorList>
            <person name="Cai X."/>
            <person name="Zheng X."/>
            <person name="Zhang D."/>
            <person name="Iqbal W."/>
            <person name="Liu C."/>
            <person name="Yang B."/>
            <person name="Zhao X."/>
            <person name="Lu X."/>
            <person name="Mao Y."/>
        </authorList>
    </citation>
    <scope>NUCLEOTIDE SEQUENCE [LARGE SCALE GENOMIC DNA]</scope>
    <source>
        <strain evidence="2 3">Ni1-3</strain>
    </source>
</reference>